<protein>
    <submittedName>
        <fullName evidence="1">Uncharacterized protein</fullName>
    </submittedName>
</protein>
<dbReference type="Gramene" id="KMS95608">
    <property type="protein sequence ID" value="KMS95608"/>
    <property type="gene ID" value="BVRB_006560"/>
</dbReference>
<dbReference type="EMBL" id="KQ090449">
    <property type="protein sequence ID" value="KMS95608.1"/>
    <property type="molecule type" value="Genomic_DNA"/>
</dbReference>
<evidence type="ECO:0000313" key="2">
    <source>
        <dbReference type="Proteomes" id="UP000035740"/>
    </source>
</evidence>
<sequence>MQGRGDEKLRMVVAMALDRECIISYNHSFEGNF</sequence>
<proteinExistence type="predicted"/>
<evidence type="ECO:0000313" key="1">
    <source>
        <dbReference type="EMBL" id="KMS95608.1"/>
    </source>
</evidence>
<keyword evidence="2" id="KW-1185">Reference proteome</keyword>
<organism evidence="1 2">
    <name type="scientific">Beta vulgaris subsp. vulgaris</name>
    <name type="common">Beet</name>
    <dbReference type="NCBI Taxonomy" id="3555"/>
    <lineage>
        <taxon>Eukaryota</taxon>
        <taxon>Viridiplantae</taxon>
        <taxon>Streptophyta</taxon>
        <taxon>Embryophyta</taxon>
        <taxon>Tracheophyta</taxon>
        <taxon>Spermatophyta</taxon>
        <taxon>Magnoliopsida</taxon>
        <taxon>eudicotyledons</taxon>
        <taxon>Gunneridae</taxon>
        <taxon>Pentapetalae</taxon>
        <taxon>Caryophyllales</taxon>
        <taxon>Chenopodiaceae</taxon>
        <taxon>Betoideae</taxon>
        <taxon>Beta</taxon>
    </lineage>
</organism>
<name>A0A0J8B6Q7_BETVV</name>
<gene>
    <name evidence="1" type="ORF">BVRB_006560</name>
</gene>
<dbReference type="Proteomes" id="UP000035740">
    <property type="component" value="Unassembled WGS sequence"/>
</dbReference>
<accession>A0A0J8B6Q7</accession>
<dbReference type="AlphaFoldDB" id="A0A0J8B6Q7"/>
<reference evidence="1 2" key="1">
    <citation type="journal article" date="2014" name="Nature">
        <title>The genome of the recently domesticated crop plant sugar beet (Beta vulgaris).</title>
        <authorList>
            <person name="Dohm J.C."/>
            <person name="Minoche A.E."/>
            <person name="Holtgrawe D."/>
            <person name="Capella-Gutierrez S."/>
            <person name="Zakrzewski F."/>
            <person name="Tafer H."/>
            <person name="Rupp O."/>
            <person name="Sorensen T.R."/>
            <person name="Stracke R."/>
            <person name="Reinhardt R."/>
            <person name="Goesmann A."/>
            <person name="Kraft T."/>
            <person name="Schulz B."/>
            <person name="Stadler P.F."/>
            <person name="Schmidt T."/>
            <person name="Gabaldon T."/>
            <person name="Lehrach H."/>
            <person name="Weisshaar B."/>
            <person name="Himmelbauer H."/>
        </authorList>
    </citation>
    <scope>NUCLEOTIDE SEQUENCE [LARGE SCALE GENOMIC DNA]</scope>
    <source>
        <tissue evidence="1">Taproot</tissue>
    </source>
</reference>